<dbReference type="RefSeq" id="WP_010768839.1">
    <property type="nucleotide sequence ID" value="NZ_ASWE01000002.1"/>
</dbReference>
<dbReference type="HOGENOM" id="CLU_945739_0_0_9"/>
<sequence>MNNKNKSQAERHRNWIFIVYPDSAPENWRDIVTDIGAPWGHSPLHDKDENEYGGAKKPHYHCLIKFNSLKSYRQMLKITGKIHAPNPQPCESIVGKVRYWLHLDNPEKYQYEQEDIMAFNGLDVKEILRPSKTQQTAMMREIRAFIRENNIKEMKDFMNYADEESPRWGYVINRYHYGIRDYINSCRYSSKSEQNENYKGLHLIRTFIKDNGITEISTVYDFLDETAPQWGYLMDTNYLEINSYLQSTIRRNKHKVRINSFDSSTQTYNIPLVPKGIDLELWALTIKEYQESCL</sequence>
<evidence type="ECO:0000259" key="1">
    <source>
        <dbReference type="Pfam" id="PF01719"/>
    </source>
</evidence>
<dbReference type="GO" id="GO:0005727">
    <property type="term" value="C:extrachromosomal circular DNA"/>
    <property type="evidence" value="ECO:0007669"/>
    <property type="project" value="InterPro"/>
</dbReference>
<dbReference type="Pfam" id="PF21861">
    <property type="entry name" value="RepB_C"/>
    <property type="match status" value="1"/>
</dbReference>
<dbReference type="STRING" id="154621.RV11_GL000585"/>
<organism evidence="3 4">
    <name type="scientific">Enterococcus phoeniculicola ATCC BAA-412</name>
    <dbReference type="NCBI Taxonomy" id="1158610"/>
    <lineage>
        <taxon>Bacteria</taxon>
        <taxon>Bacillati</taxon>
        <taxon>Bacillota</taxon>
        <taxon>Bacilli</taxon>
        <taxon>Lactobacillales</taxon>
        <taxon>Enterococcaceae</taxon>
        <taxon>Enterococcus</taxon>
    </lineage>
</organism>
<dbReference type="InterPro" id="IPR053923">
    <property type="entry name" value="RepB_C"/>
</dbReference>
<dbReference type="OrthoDB" id="3175474at2"/>
<dbReference type="AlphaFoldDB" id="R3WMW5"/>
<dbReference type="EMBL" id="AJAT01000016">
    <property type="protein sequence ID" value="EOL43200.1"/>
    <property type="molecule type" value="Genomic_DNA"/>
</dbReference>
<feature type="domain" description="Replication protein RepB C-terminal" evidence="2">
    <location>
        <begin position="136"/>
        <end position="188"/>
    </location>
</feature>
<keyword evidence="4" id="KW-1185">Reference proteome</keyword>
<dbReference type="GO" id="GO:0003677">
    <property type="term" value="F:DNA binding"/>
    <property type="evidence" value="ECO:0007669"/>
    <property type="project" value="InterPro"/>
</dbReference>
<dbReference type="Proteomes" id="UP000013785">
    <property type="component" value="Unassembled WGS sequence"/>
</dbReference>
<comment type="caution">
    <text evidence="3">The sequence shown here is derived from an EMBL/GenBank/DDBJ whole genome shotgun (WGS) entry which is preliminary data.</text>
</comment>
<dbReference type="GO" id="GO:0003916">
    <property type="term" value="F:DNA topoisomerase activity"/>
    <property type="evidence" value="ECO:0007669"/>
    <property type="project" value="InterPro"/>
</dbReference>
<dbReference type="Gene3D" id="3.40.1310.30">
    <property type="match status" value="1"/>
</dbReference>
<evidence type="ECO:0000313" key="4">
    <source>
        <dbReference type="Proteomes" id="UP000013785"/>
    </source>
</evidence>
<evidence type="ECO:0000313" key="3">
    <source>
        <dbReference type="EMBL" id="EOL43200.1"/>
    </source>
</evidence>
<dbReference type="Pfam" id="PF01719">
    <property type="entry name" value="Rep_OBD"/>
    <property type="match status" value="1"/>
</dbReference>
<evidence type="ECO:0008006" key="5">
    <source>
        <dbReference type="Google" id="ProtNLM"/>
    </source>
</evidence>
<gene>
    <name evidence="3" type="ORF">UC3_02177</name>
</gene>
<proteinExistence type="predicted"/>
<dbReference type="eggNOG" id="ENOG5032TQ8">
    <property type="taxonomic scope" value="Bacteria"/>
</dbReference>
<dbReference type="PATRIC" id="fig|1158610.3.peg.2171"/>
<evidence type="ECO:0000259" key="2">
    <source>
        <dbReference type="Pfam" id="PF21861"/>
    </source>
</evidence>
<accession>R3WMW5</accession>
<dbReference type="InterPro" id="IPR002631">
    <property type="entry name" value="Plasmid_rep_OBD"/>
</dbReference>
<reference evidence="3 4" key="1">
    <citation type="submission" date="2013-02" db="EMBL/GenBank/DDBJ databases">
        <title>The Genome Sequence of Enterococcus phoeniculicola BAA-412.</title>
        <authorList>
            <consortium name="The Broad Institute Genome Sequencing Platform"/>
            <consortium name="The Broad Institute Genome Sequencing Center for Infectious Disease"/>
            <person name="Earl A.M."/>
            <person name="Gilmore M.S."/>
            <person name="Lebreton F."/>
            <person name="Walker B."/>
            <person name="Young S.K."/>
            <person name="Zeng Q."/>
            <person name="Gargeya S."/>
            <person name="Fitzgerald M."/>
            <person name="Haas B."/>
            <person name="Abouelleil A."/>
            <person name="Alvarado L."/>
            <person name="Arachchi H.M."/>
            <person name="Berlin A.M."/>
            <person name="Chapman S.B."/>
            <person name="Dewar J."/>
            <person name="Goldberg J."/>
            <person name="Griggs A."/>
            <person name="Gujja S."/>
            <person name="Hansen M."/>
            <person name="Howarth C."/>
            <person name="Imamovic A."/>
            <person name="Larimer J."/>
            <person name="McCowan C."/>
            <person name="Murphy C."/>
            <person name="Neiman D."/>
            <person name="Pearson M."/>
            <person name="Priest M."/>
            <person name="Roberts A."/>
            <person name="Saif S."/>
            <person name="Shea T."/>
            <person name="Sisk P."/>
            <person name="Sykes S."/>
            <person name="Wortman J."/>
            <person name="Nusbaum C."/>
            <person name="Birren B."/>
        </authorList>
    </citation>
    <scope>NUCLEOTIDE SEQUENCE [LARGE SCALE GENOMIC DNA]</scope>
    <source>
        <strain evidence="3 4">ATCC BAA-412</strain>
    </source>
</reference>
<protein>
    <recommendedName>
        <fullName evidence="5">Plasmid replication protein</fullName>
    </recommendedName>
</protein>
<feature type="domain" description="Plasmid replication protein origin binding" evidence="1">
    <location>
        <begin position="9"/>
        <end position="124"/>
    </location>
</feature>
<name>R3WMW5_9ENTE</name>
<dbReference type="GO" id="GO:0006260">
    <property type="term" value="P:DNA replication"/>
    <property type="evidence" value="ECO:0007669"/>
    <property type="project" value="InterPro"/>
</dbReference>